<dbReference type="InterPro" id="IPR035093">
    <property type="entry name" value="RelE/ParE_toxin_dom_sf"/>
</dbReference>
<proteinExistence type="predicted"/>
<dbReference type="Gene3D" id="3.30.2310.20">
    <property type="entry name" value="RelE-like"/>
    <property type="match status" value="1"/>
</dbReference>
<comment type="caution">
    <text evidence="2">The sequence shown here is derived from an EMBL/GenBank/DDBJ whole genome shotgun (WGS) entry which is preliminary data.</text>
</comment>
<accession>A0A1G1V9J7</accession>
<dbReference type="Proteomes" id="UP000178272">
    <property type="component" value="Unassembled WGS sequence"/>
</dbReference>
<evidence type="ECO:0008006" key="4">
    <source>
        <dbReference type="Google" id="ProtNLM"/>
    </source>
</evidence>
<protein>
    <recommendedName>
        <fullName evidence="4">Plasmid stabilization protein</fullName>
    </recommendedName>
</protein>
<reference evidence="2 3" key="1">
    <citation type="journal article" date="2016" name="Nat. Commun.">
        <title>Thousands of microbial genomes shed light on interconnected biogeochemical processes in an aquifer system.</title>
        <authorList>
            <person name="Anantharaman K."/>
            <person name="Brown C.T."/>
            <person name="Hug L.A."/>
            <person name="Sharon I."/>
            <person name="Castelle C.J."/>
            <person name="Probst A.J."/>
            <person name="Thomas B.C."/>
            <person name="Singh A."/>
            <person name="Wilkins M.J."/>
            <person name="Karaoz U."/>
            <person name="Brodie E.L."/>
            <person name="Williams K.H."/>
            <person name="Hubbard S.S."/>
            <person name="Banfield J.F."/>
        </authorList>
    </citation>
    <scope>NUCLEOTIDE SEQUENCE [LARGE SCALE GENOMIC DNA]</scope>
</reference>
<gene>
    <name evidence="2" type="ORF">A3F61_04105</name>
</gene>
<keyword evidence="1" id="KW-1277">Toxin-antitoxin system</keyword>
<organism evidence="2 3">
    <name type="scientific">Candidatus Blackburnbacteria bacterium RIFCSPHIGHO2_12_FULL_41_13b</name>
    <dbReference type="NCBI Taxonomy" id="1797517"/>
    <lineage>
        <taxon>Bacteria</taxon>
        <taxon>Candidatus Blackburniibacteriota</taxon>
    </lineage>
</organism>
<dbReference type="EMBL" id="MHCA01000028">
    <property type="protein sequence ID" value="OGY11981.1"/>
    <property type="molecule type" value="Genomic_DNA"/>
</dbReference>
<dbReference type="NCBIfam" id="TIGR02385">
    <property type="entry name" value="RelE_StbE"/>
    <property type="match status" value="1"/>
</dbReference>
<dbReference type="SUPFAM" id="SSF143011">
    <property type="entry name" value="RelE-like"/>
    <property type="match status" value="1"/>
</dbReference>
<dbReference type="AlphaFoldDB" id="A0A1G1V9J7"/>
<evidence type="ECO:0000313" key="2">
    <source>
        <dbReference type="EMBL" id="OGY11981.1"/>
    </source>
</evidence>
<evidence type="ECO:0000256" key="1">
    <source>
        <dbReference type="ARBA" id="ARBA00022649"/>
    </source>
</evidence>
<sequence length="94" mass="10981">MEISFQKKVVKRLKEIKKTQPRLSVKIKKQLKLFKNNPRHPSLRTHKLGGVLSNTRSISMDRNIRMTYCIKVEADGEKTAIFLDIGTHDEVYKK</sequence>
<dbReference type="STRING" id="1797517.A3F61_04105"/>
<evidence type="ECO:0000313" key="3">
    <source>
        <dbReference type="Proteomes" id="UP000178272"/>
    </source>
</evidence>
<name>A0A1G1V9J7_9BACT</name>
<dbReference type="InterPro" id="IPR007712">
    <property type="entry name" value="RelE/ParE_toxin"/>
</dbReference>